<dbReference type="AlphaFoldDB" id="A0A3N5Y129"/>
<gene>
    <name evidence="3" type="ORF">DRW07_06930</name>
</gene>
<dbReference type="OrthoDB" id="9799320at2"/>
<dbReference type="PANTHER" id="PTHR43597">
    <property type="entry name" value="SULFUR ACCEPTOR PROTEIN CSDE"/>
    <property type="match status" value="1"/>
</dbReference>
<reference evidence="3 4" key="1">
    <citation type="submission" date="2018-11" db="EMBL/GenBank/DDBJ databases">
        <authorList>
            <person name="Ye M.-Q."/>
            <person name="Du Z.-J."/>
        </authorList>
    </citation>
    <scope>NUCLEOTIDE SEQUENCE [LARGE SCALE GENOMIC DNA]</scope>
    <source>
        <strain evidence="3 4">U0105</strain>
    </source>
</reference>
<dbReference type="RefSeq" id="WP_124027165.1">
    <property type="nucleotide sequence ID" value="NZ_JBHRSN010000015.1"/>
</dbReference>
<feature type="domain" description="Fe-S metabolism associated" evidence="2">
    <location>
        <begin position="5"/>
        <end position="126"/>
    </location>
</feature>
<evidence type="ECO:0000256" key="1">
    <source>
        <dbReference type="ARBA" id="ARBA00010282"/>
    </source>
</evidence>
<keyword evidence="4" id="KW-1185">Reference proteome</keyword>
<dbReference type="EMBL" id="RPOK01000002">
    <property type="protein sequence ID" value="RPJ67262.1"/>
    <property type="molecule type" value="Genomic_DNA"/>
</dbReference>
<comment type="similarity">
    <text evidence="1">Belongs to the SufE family.</text>
</comment>
<sequence length="134" mass="15024">MNWAEQVKNSHGWDAATRKLMLAGKALPILDEQDRSDSHYIEGCESPVWLKVSIDEQSDQVSIEAYSPGKIVRGLLQLVIEPLQGQPVQTFCNFDLLMYISELGLTRLLSPSRNNGVLKVIERLRALQRSLGSC</sequence>
<evidence type="ECO:0000259" key="2">
    <source>
        <dbReference type="Pfam" id="PF02657"/>
    </source>
</evidence>
<dbReference type="Proteomes" id="UP000275281">
    <property type="component" value="Unassembled WGS sequence"/>
</dbReference>
<dbReference type="Pfam" id="PF02657">
    <property type="entry name" value="SufE"/>
    <property type="match status" value="1"/>
</dbReference>
<accession>A0A3N5Y129</accession>
<name>A0A3N5Y129_9ALTE</name>
<proteinExistence type="inferred from homology"/>
<evidence type="ECO:0000313" key="4">
    <source>
        <dbReference type="Proteomes" id="UP000275281"/>
    </source>
</evidence>
<protein>
    <submittedName>
        <fullName evidence="3">SufE family protein</fullName>
    </submittedName>
</protein>
<evidence type="ECO:0000313" key="3">
    <source>
        <dbReference type="EMBL" id="RPJ67262.1"/>
    </source>
</evidence>
<dbReference type="SUPFAM" id="SSF82649">
    <property type="entry name" value="SufE/NifU"/>
    <property type="match status" value="1"/>
</dbReference>
<comment type="caution">
    <text evidence="3">The sequence shown here is derived from an EMBL/GenBank/DDBJ whole genome shotgun (WGS) entry which is preliminary data.</text>
</comment>
<dbReference type="PANTHER" id="PTHR43597:SF5">
    <property type="entry name" value="SUFE-LIKE PROTEIN 2, CHLOROPLASTIC"/>
    <property type="match status" value="1"/>
</dbReference>
<dbReference type="Gene3D" id="3.90.1010.10">
    <property type="match status" value="1"/>
</dbReference>
<dbReference type="InterPro" id="IPR003808">
    <property type="entry name" value="Fe-S_metab-assoc_dom"/>
</dbReference>
<organism evidence="3 4">
    <name type="scientific">Alteromonas sediminis</name>
    <dbReference type="NCBI Taxonomy" id="2259342"/>
    <lineage>
        <taxon>Bacteria</taxon>
        <taxon>Pseudomonadati</taxon>
        <taxon>Pseudomonadota</taxon>
        <taxon>Gammaproteobacteria</taxon>
        <taxon>Alteromonadales</taxon>
        <taxon>Alteromonadaceae</taxon>
        <taxon>Alteromonas/Salinimonas group</taxon>
        <taxon>Alteromonas</taxon>
    </lineage>
</organism>